<keyword evidence="3" id="KW-0288">FMN</keyword>
<dbReference type="PROSITE" id="PS51349">
    <property type="entry name" value="FMN_HYDROXY_ACID_DH_2"/>
    <property type="match status" value="1"/>
</dbReference>
<dbReference type="AlphaFoldDB" id="A0A5B9DRX6"/>
<evidence type="ECO:0000256" key="3">
    <source>
        <dbReference type="ARBA" id="ARBA00022643"/>
    </source>
</evidence>
<dbReference type="CDD" id="cd02809">
    <property type="entry name" value="alpha_hydroxyacid_oxid_FMN"/>
    <property type="match status" value="1"/>
</dbReference>
<evidence type="ECO:0000256" key="5">
    <source>
        <dbReference type="ARBA" id="ARBA00024042"/>
    </source>
</evidence>
<dbReference type="InterPro" id="IPR000262">
    <property type="entry name" value="FMN-dep_DH"/>
</dbReference>
<dbReference type="PANTHER" id="PTHR10578">
    <property type="entry name" value="S -2-HYDROXY-ACID OXIDASE-RELATED"/>
    <property type="match status" value="1"/>
</dbReference>
<dbReference type="RefSeq" id="WP_147657221.1">
    <property type="nucleotide sequence ID" value="NZ_BMFM01000002.1"/>
</dbReference>
<dbReference type="OrthoDB" id="9770452at2"/>
<dbReference type="Gene3D" id="3.20.20.70">
    <property type="entry name" value="Aldolase class I"/>
    <property type="match status" value="1"/>
</dbReference>
<evidence type="ECO:0000313" key="7">
    <source>
        <dbReference type="Proteomes" id="UP000321062"/>
    </source>
</evidence>
<dbReference type="InterPro" id="IPR012133">
    <property type="entry name" value="Alpha-hydoxy_acid_DH_FMN"/>
</dbReference>
<dbReference type="PANTHER" id="PTHR10578:SF107">
    <property type="entry name" value="2-HYDROXYACID OXIDASE 1"/>
    <property type="match status" value="1"/>
</dbReference>
<accession>A0A5B9DRX6</accession>
<evidence type="ECO:0000256" key="1">
    <source>
        <dbReference type="ARBA" id="ARBA00001917"/>
    </source>
</evidence>
<name>A0A5B9DRX6_9HYPH</name>
<evidence type="ECO:0000313" key="6">
    <source>
        <dbReference type="EMBL" id="QEE21832.1"/>
    </source>
</evidence>
<dbReference type="InterPro" id="IPR013785">
    <property type="entry name" value="Aldolase_TIM"/>
</dbReference>
<dbReference type="GO" id="GO:0016491">
    <property type="term" value="F:oxidoreductase activity"/>
    <property type="evidence" value="ECO:0007669"/>
    <property type="project" value="UniProtKB-KW"/>
</dbReference>
<gene>
    <name evidence="6" type="ORF">FNA67_17300</name>
</gene>
<dbReference type="GO" id="GO:0010181">
    <property type="term" value="F:FMN binding"/>
    <property type="evidence" value="ECO:0007669"/>
    <property type="project" value="InterPro"/>
</dbReference>
<dbReference type="KEGG" id="yti:FNA67_17300"/>
<sequence>MTSTPIDNRYATSERFTTNRGIEAEARRKLSPVVWNYLNCGTGDEVTLRANTADFDKLQFRTPLFAGISNPDTRTSFLGHELSFPALIAPFGGGEQLLDAEGHCATGRAAAAVGIRQIVPVAAAHSLETIAGATGVAQMFQMTFVGKVDSVLAMIERARQAGYQQIVATYSPIRQWRERMMEDRFSIGTTMEDSNYAPGKSDPEMLREQLAFEHKRWGWDEAKEVIRNSPLPIFVKGIMEPGEALQSLEAGAAGLYVSNYGGRSIDRMPSAISALPKVRAAVGNDVPIVFDSGIRRGSDIAAAIALGANVVALGRAVGYGLAADGEAGARRVLELLKTEFWTTLGHLGCSSVSELQAATPNNPRVVVPPLF</sequence>
<comment type="similarity">
    <text evidence="5">Belongs to the FMN-dependent alpha-hydroxy acid dehydrogenase family.</text>
</comment>
<dbReference type="Pfam" id="PF01070">
    <property type="entry name" value="FMN_dh"/>
    <property type="match status" value="1"/>
</dbReference>
<organism evidence="6 7">
    <name type="scientific">Paradevosia tibetensis</name>
    <dbReference type="NCBI Taxonomy" id="1447062"/>
    <lineage>
        <taxon>Bacteria</taxon>
        <taxon>Pseudomonadati</taxon>
        <taxon>Pseudomonadota</taxon>
        <taxon>Alphaproteobacteria</taxon>
        <taxon>Hyphomicrobiales</taxon>
        <taxon>Devosiaceae</taxon>
        <taxon>Paradevosia</taxon>
    </lineage>
</organism>
<keyword evidence="2" id="KW-0285">Flavoprotein</keyword>
<dbReference type="PIRSF" id="PIRSF000138">
    <property type="entry name" value="Al-hdrx_acd_dh"/>
    <property type="match status" value="1"/>
</dbReference>
<keyword evidence="7" id="KW-1185">Reference proteome</keyword>
<reference evidence="6 7" key="1">
    <citation type="journal article" date="2015" name="Int. J. Syst. Evol. Microbiol.">
        <title>Youhaiella tibetensis gen. nov., sp. nov., isolated from subsurface sediment.</title>
        <authorList>
            <person name="Wang Y.X."/>
            <person name="Huang F.Q."/>
            <person name="Nogi Y."/>
            <person name="Pang S.J."/>
            <person name="Wang P.K."/>
            <person name="Lv J."/>
        </authorList>
    </citation>
    <scope>NUCLEOTIDE SEQUENCE [LARGE SCALE GENOMIC DNA]</scope>
    <source>
        <strain evidence="7">fig4</strain>
    </source>
</reference>
<protein>
    <submittedName>
        <fullName evidence="6">Alpha-hydroxy-acid oxidizing protein</fullName>
    </submittedName>
</protein>
<evidence type="ECO:0000256" key="2">
    <source>
        <dbReference type="ARBA" id="ARBA00022630"/>
    </source>
</evidence>
<evidence type="ECO:0000256" key="4">
    <source>
        <dbReference type="ARBA" id="ARBA00023002"/>
    </source>
</evidence>
<proteinExistence type="inferred from homology"/>
<comment type="cofactor">
    <cofactor evidence="1">
        <name>FMN</name>
        <dbReference type="ChEBI" id="CHEBI:58210"/>
    </cofactor>
</comment>
<dbReference type="InterPro" id="IPR037396">
    <property type="entry name" value="FMN_HAD"/>
</dbReference>
<dbReference type="Proteomes" id="UP000321062">
    <property type="component" value="Chromosome"/>
</dbReference>
<dbReference type="SUPFAM" id="SSF51395">
    <property type="entry name" value="FMN-linked oxidoreductases"/>
    <property type="match status" value="1"/>
</dbReference>
<dbReference type="EMBL" id="CP041690">
    <property type="protein sequence ID" value="QEE21832.1"/>
    <property type="molecule type" value="Genomic_DNA"/>
</dbReference>
<keyword evidence="4" id="KW-0560">Oxidoreductase</keyword>